<dbReference type="Gene3D" id="3.40.50.150">
    <property type="entry name" value="Vaccinia Virus protein VP39"/>
    <property type="match status" value="1"/>
</dbReference>
<gene>
    <name evidence="1" type="ORF">LMS43_03125</name>
</gene>
<keyword evidence="1" id="KW-0489">Methyltransferase</keyword>
<keyword evidence="2" id="KW-1185">Reference proteome</keyword>
<reference evidence="1" key="1">
    <citation type="submission" date="2021-11" db="EMBL/GenBank/DDBJ databases">
        <title>Draft genome sequence of Alcaligenes endophyticus type strain CCUG 75668T.</title>
        <authorList>
            <person name="Salva-Serra F."/>
            <person name="Duran R.E."/>
            <person name="Seeger M."/>
            <person name="Moore E.R.B."/>
            <person name="Jaen-Luchoro D."/>
        </authorList>
    </citation>
    <scope>NUCLEOTIDE SEQUENCE</scope>
    <source>
        <strain evidence="1">CCUG 75668</strain>
    </source>
</reference>
<dbReference type="GO" id="GO:0032259">
    <property type="term" value="P:methylation"/>
    <property type="evidence" value="ECO:0007669"/>
    <property type="project" value="UniProtKB-KW"/>
</dbReference>
<comment type="caution">
    <text evidence="1">The sequence shown here is derived from an EMBL/GenBank/DDBJ whole genome shotgun (WGS) entry which is preliminary data.</text>
</comment>
<dbReference type="EMBL" id="JAJHNU010000001">
    <property type="protein sequence ID" value="MDN4120277.1"/>
    <property type="molecule type" value="Genomic_DNA"/>
</dbReference>
<keyword evidence="1" id="KW-0808">Transferase</keyword>
<organism evidence="1 2">
    <name type="scientific">Alcaligenes endophyticus</name>
    <dbReference type="NCBI Taxonomy" id="1929088"/>
    <lineage>
        <taxon>Bacteria</taxon>
        <taxon>Pseudomonadati</taxon>
        <taxon>Pseudomonadota</taxon>
        <taxon>Betaproteobacteria</taxon>
        <taxon>Burkholderiales</taxon>
        <taxon>Alcaligenaceae</taxon>
        <taxon>Alcaligenes</taxon>
    </lineage>
</organism>
<accession>A0ABT8EG96</accession>
<evidence type="ECO:0000313" key="1">
    <source>
        <dbReference type="EMBL" id="MDN4120277.1"/>
    </source>
</evidence>
<dbReference type="SUPFAM" id="SSF53335">
    <property type="entry name" value="S-adenosyl-L-methionine-dependent methyltransferases"/>
    <property type="match status" value="1"/>
</dbReference>
<protein>
    <submittedName>
        <fullName evidence="1">Class I SAM-dependent methyltransferase</fullName>
    </submittedName>
</protein>
<proteinExistence type="predicted"/>
<dbReference type="InterPro" id="IPR029063">
    <property type="entry name" value="SAM-dependent_MTases_sf"/>
</dbReference>
<sequence length="258" mass="29492">MSTPKIHTDSRLFQVITDMQADRPWGNVLDAGTGRSSMNWLLSLHTTSWTAVTGAQSMADQVKREFGNRQRPQDKLLVGNWSDPELLAGQRYETVLADYLLGAMDGFSPYAQDLLFGRLRPLVKQRFYLIGLEPYVPYSSSDPAGTLVVEIGRLRDACLLLAGERPYREYPMDWVLRHLRQAGLRCLDAQRFAIRYGERFINSQLDMCMQRTQRFKDRTLAVAMSEHIAHLRRRSLSFSEAEGGLRHGYDYVIAAEPM</sequence>
<name>A0ABT8EG96_9BURK</name>
<evidence type="ECO:0000313" key="2">
    <source>
        <dbReference type="Proteomes" id="UP001168613"/>
    </source>
</evidence>
<dbReference type="RefSeq" id="WP_266122400.1">
    <property type="nucleotide sequence ID" value="NZ_JAJHNU010000001.1"/>
</dbReference>
<dbReference type="GO" id="GO:0008168">
    <property type="term" value="F:methyltransferase activity"/>
    <property type="evidence" value="ECO:0007669"/>
    <property type="project" value="UniProtKB-KW"/>
</dbReference>
<dbReference type="Proteomes" id="UP001168613">
    <property type="component" value="Unassembled WGS sequence"/>
</dbReference>